<dbReference type="InterPro" id="IPR000595">
    <property type="entry name" value="cNMP-bd_dom"/>
</dbReference>
<dbReference type="PANTHER" id="PTHR23011:SF41">
    <property type="entry name" value="CYCLIC NUCLEOTIDE-BINDING DOMAIN-CONTAINING PROTEIN"/>
    <property type="match status" value="1"/>
</dbReference>
<protein>
    <recommendedName>
        <fullName evidence="1">Cyclic nucleotide-binding domain-containing protein</fullName>
    </recommendedName>
</protein>
<dbReference type="Pfam" id="PF00027">
    <property type="entry name" value="cNMP_binding"/>
    <property type="match status" value="1"/>
</dbReference>
<reference evidence="2" key="1">
    <citation type="submission" date="2024-04" db="UniProtKB">
        <authorList>
            <consortium name="EnsemblMetazoa"/>
        </authorList>
    </citation>
    <scope>IDENTIFICATION</scope>
    <source>
        <strain evidence="2">EBRO</strain>
    </source>
</reference>
<dbReference type="Gene3D" id="2.60.120.10">
    <property type="entry name" value="Jelly Rolls"/>
    <property type="match status" value="1"/>
</dbReference>
<keyword evidence="3" id="KW-1185">Reference proteome</keyword>
<dbReference type="Proteomes" id="UP000075880">
    <property type="component" value="Unassembled WGS sequence"/>
</dbReference>
<organism evidence="2 3">
    <name type="scientific">Anopheles atroparvus</name>
    <name type="common">European mosquito</name>
    <dbReference type="NCBI Taxonomy" id="41427"/>
    <lineage>
        <taxon>Eukaryota</taxon>
        <taxon>Metazoa</taxon>
        <taxon>Ecdysozoa</taxon>
        <taxon>Arthropoda</taxon>
        <taxon>Hexapoda</taxon>
        <taxon>Insecta</taxon>
        <taxon>Pterygota</taxon>
        <taxon>Neoptera</taxon>
        <taxon>Endopterygota</taxon>
        <taxon>Diptera</taxon>
        <taxon>Nematocera</taxon>
        <taxon>Culicoidea</taxon>
        <taxon>Culicidae</taxon>
        <taxon>Anophelinae</taxon>
        <taxon>Anopheles</taxon>
    </lineage>
</organism>
<dbReference type="SMART" id="SM00100">
    <property type="entry name" value="cNMP"/>
    <property type="match status" value="1"/>
</dbReference>
<evidence type="ECO:0000313" key="2">
    <source>
        <dbReference type="EnsemblMetazoa" id="ENSAATROPP014637"/>
    </source>
</evidence>
<sequence>MASRKKADEEKLRRRRLARFRFKQLIHVVICNRYWIAEIEDQEIGNSVHRNVAVIERRLTHKGTLTIIEKKILNSPPGERTEDARRILRLVFRKIECMQEFTEGQLDDLAGCATFQYCEPGRVVLREGHQPHAVYFISNGEVVVSRLQWDNIYKINTDVPCGTRVRGQMFGEIALLHDCPRTATCTTATDCELLCVARTDFDRILRRTLLDRWAQIQRALERFDYFKHWSSDQ</sequence>
<dbReference type="SUPFAM" id="SSF51206">
    <property type="entry name" value="cAMP-binding domain-like"/>
    <property type="match status" value="1"/>
</dbReference>
<evidence type="ECO:0000259" key="1">
    <source>
        <dbReference type="PROSITE" id="PS50042"/>
    </source>
</evidence>
<dbReference type="EnsemblMetazoa" id="ENSAATROPT016648">
    <property type="protein sequence ID" value="ENSAATROPP014637"/>
    <property type="gene ID" value="ENSAATROPG013628"/>
</dbReference>
<proteinExistence type="predicted"/>
<accession>A0AAG5DTG2</accession>
<dbReference type="PANTHER" id="PTHR23011">
    <property type="entry name" value="CYCLIC NUCLEOTIDE-BINDING DOMAIN CONTAINING PROTEIN"/>
    <property type="match status" value="1"/>
</dbReference>
<dbReference type="PROSITE" id="PS50042">
    <property type="entry name" value="CNMP_BINDING_3"/>
    <property type="match status" value="1"/>
</dbReference>
<dbReference type="InterPro" id="IPR018490">
    <property type="entry name" value="cNMP-bd_dom_sf"/>
</dbReference>
<evidence type="ECO:0000313" key="3">
    <source>
        <dbReference type="Proteomes" id="UP000075880"/>
    </source>
</evidence>
<dbReference type="InterPro" id="IPR014710">
    <property type="entry name" value="RmlC-like_jellyroll"/>
</dbReference>
<dbReference type="CDD" id="cd00038">
    <property type="entry name" value="CAP_ED"/>
    <property type="match status" value="1"/>
</dbReference>
<name>A0AAG5DTG2_ANOAO</name>
<dbReference type="AlphaFoldDB" id="A0AAG5DTG2"/>
<feature type="domain" description="Cyclic nucleotide-binding" evidence="1">
    <location>
        <begin position="97"/>
        <end position="222"/>
    </location>
</feature>